<sequence>MNVSTHTRLTAWITMLRLALGFYIYGATVLEVFVYYPSWPYITGGWRAFKQSVDELIIPLYVVPTFLVYIPAVLMFWFRSVAIPRWMIWASLILLLIPTISTLLIQLPIQFSLEADFDPVTYERLRYTDLWYRQPAAFAGVLLNGWMLLRILPDSTVPYAG</sequence>
<evidence type="ECO:0000313" key="3">
    <source>
        <dbReference type="Proteomes" id="UP000009309"/>
    </source>
</evidence>
<feature type="transmembrane region" description="Helical" evidence="1">
    <location>
        <begin position="89"/>
        <end position="111"/>
    </location>
</feature>
<dbReference type="STRING" id="1185876.BN8_01673"/>
<keyword evidence="3" id="KW-1185">Reference proteome</keyword>
<feature type="transmembrane region" description="Helical" evidence="1">
    <location>
        <begin position="56"/>
        <end position="77"/>
    </location>
</feature>
<dbReference type="eggNOG" id="ENOG5033GV2">
    <property type="taxonomic scope" value="Bacteria"/>
</dbReference>
<keyword evidence="1" id="KW-0812">Transmembrane</keyword>
<dbReference type="Proteomes" id="UP000009309">
    <property type="component" value="Unassembled WGS sequence"/>
</dbReference>
<evidence type="ECO:0000256" key="1">
    <source>
        <dbReference type="SAM" id="Phobius"/>
    </source>
</evidence>
<reference evidence="2 3" key="1">
    <citation type="journal article" date="2012" name="J. Bacteriol.">
        <title>Genome Sequence of the Filamentous Bacterium Fibrisoma limi BUZ 3T.</title>
        <authorList>
            <person name="Filippini M."/>
            <person name="Qi W."/>
            <person name="Jaenicke S."/>
            <person name="Goesmann A."/>
            <person name="Smits T.H."/>
            <person name="Bagheri H.C."/>
        </authorList>
    </citation>
    <scope>NUCLEOTIDE SEQUENCE [LARGE SCALE GENOMIC DNA]</scope>
    <source>
        <strain evidence="3">BUZ 3T</strain>
    </source>
</reference>
<proteinExistence type="predicted"/>
<comment type="caution">
    <text evidence="2">The sequence shown here is derived from an EMBL/GenBank/DDBJ whole genome shotgun (WGS) entry which is preliminary data.</text>
</comment>
<feature type="transmembrane region" description="Helical" evidence="1">
    <location>
        <begin position="131"/>
        <end position="149"/>
    </location>
</feature>
<protein>
    <recommendedName>
        <fullName evidence="4">Transmembrane protein</fullName>
    </recommendedName>
</protein>
<evidence type="ECO:0008006" key="4">
    <source>
        <dbReference type="Google" id="ProtNLM"/>
    </source>
</evidence>
<keyword evidence="1" id="KW-1133">Transmembrane helix</keyword>
<accession>I2GFI3</accession>
<dbReference type="AlphaFoldDB" id="I2GFI3"/>
<dbReference type="EMBL" id="CAIT01000005">
    <property type="protein sequence ID" value="CCH52658.1"/>
    <property type="molecule type" value="Genomic_DNA"/>
</dbReference>
<organism evidence="2 3">
    <name type="scientific">Fibrisoma limi BUZ 3</name>
    <dbReference type="NCBI Taxonomy" id="1185876"/>
    <lineage>
        <taxon>Bacteria</taxon>
        <taxon>Pseudomonadati</taxon>
        <taxon>Bacteroidota</taxon>
        <taxon>Cytophagia</taxon>
        <taxon>Cytophagales</taxon>
        <taxon>Spirosomataceae</taxon>
        <taxon>Fibrisoma</taxon>
    </lineage>
</organism>
<evidence type="ECO:0000313" key="2">
    <source>
        <dbReference type="EMBL" id="CCH52658.1"/>
    </source>
</evidence>
<name>I2GFI3_9BACT</name>
<keyword evidence="1" id="KW-0472">Membrane</keyword>
<gene>
    <name evidence="2" type="ORF">BN8_01673</name>
</gene>
<feature type="transmembrane region" description="Helical" evidence="1">
    <location>
        <begin position="12"/>
        <end position="36"/>
    </location>
</feature>